<protein>
    <submittedName>
        <fullName evidence="3">Uncharacterized protein AlNc14C4G590</fullName>
    </submittedName>
</protein>
<accession>F0W0E7</accession>
<evidence type="ECO:0000256" key="1">
    <source>
        <dbReference type="SAM" id="Coils"/>
    </source>
</evidence>
<dbReference type="SUPFAM" id="SSF47769">
    <property type="entry name" value="SAM/Pointed domain"/>
    <property type="match status" value="1"/>
</dbReference>
<evidence type="ECO:0000256" key="2">
    <source>
        <dbReference type="SAM" id="MobiDB-lite"/>
    </source>
</evidence>
<feature type="coiled-coil region" evidence="1">
    <location>
        <begin position="458"/>
        <end position="485"/>
    </location>
</feature>
<dbReference type="Gene3D" id="1.10.150.50">
    <property type="entry name" value="Transcription Factor, Ets-1"/>
    <property type="match status" value="1"/>
</dbReference>
<reference evidence="3" key="2">
    <citation type="submission" date="2011-02" db="EMBL/GenBank/DDBJ databases">
        <authorList>
            <person name="MacLean D."/>
        </authorList>
    </citation>
    <scope>NUCLEOTIDE SEQUENCE</scope>
</reference>
<feature type="region of interest" description="Disordered" evidence="2">
    <location>
        <begin position="30"/>
        <end position="58"/>
    </location>
</feature>
<gene>
    <name evidence="3" type="primary">AlNc14C4G590</name>
    <name evidence="3" type="ORF">ALNC14_006620</name>
</gene>
<reference evidence="3" key="1">
    <citation type="journal article" date="2011" name="PLoS Biol.">
        <title>Gene gain and loss during evolution of obligate parasitism in the white rust pathogen of Arabidopsis thaliana.</title>
        <authorList>
            <person name="Kemen E."/>
            <person name="Gardiner A."/>
            <person name="Schultz-Larsen T."/>
            <person name="Kemen A.C."/>
            <person name="Balmuth A.L."/>
            <person name="Robert-Seilaniantz A."/>
            <person name="Bailey K."/>
            <person name="Holub E."/>
            <person name="Studholme D.J."/>
            <person name="Maclean D."/>
            <person name="Jones J.D."/>
        </authorList>
    </citation>
    <scope>NUCLEOTIDE SEQUENCE</scope>
</reference>
<name>F0W0E7_9STRA</name>
<keyword evidence="1" id="KW-0175">Coiled coil</keyword>
<dbReference type="HOGENOM" id="CLU_312261_0_0_1"/>
<dbReference type="EMBL" id="FR824049">
    <property type="protein sequence ID" value="CCA14519.1"/>
    <property type="molecule type" value="Genomic_DNA"/>
</dbReference>
<sequence>MDWEASLALIIQYTDENLQREFEHASTSQLADGVTHPETPDFSISQGSDVPTRKMDPHQSCSKLAQDVSTIDHLNPEHNPHSGNFIHQHPQTLNTHDRYIYLPLACNVLHLPLFSSQSGRTDGGLSHALEDTSNILVQDYDSECLNSRHRATLKTKSHEVEENYRRQLNSILHLCRSHSDDLERLDIGTTSINCAVHALNQKQSDFNNELSTLQANSNQLNTIWEKDEAWKQLYHKRWFEVQHALTSILGQQNSIQTSIHDKVSSSELLMHMRSIVEPIKLKLQSNAQHQSQQISELAESITSLSRLLDTIMIKANKIRFIAWIMHIKRPEQLDRREEVKDSEYFTELGNGTRNAWQNSTLKQLENRCDDIGAKIKKQCLAYVDSGSQELHASVLRQVQEISKQYLSDVEERMMGEWMQNIKNDIQSYANIPMNGLVERFVGLETRLDSMPKSLNAEISSIKQWLASLQQQIQNTQKEKDDADEVKLERQQNFCKEGEFHLLRKMELIEKRLEDLRDSLPWELFRDLDSITKNLHLEKPDNCQLGACSTVQTAGRDVEASLQTVQAHVQSSLHYEQPKRSMQFPELENLLNEENDPRRITKISVASGSNVLRTSNVVTMGSIGVGKNKHVTNMKANTNPILSCPKKDSFSMYKYATLSESVMIPHAGNSNRHQLPKNVLHHPVPKQVAITTFAFLDQDKCSSEMGTEADTGRIHLPEKRKMFEVLTEVAPSMPEDLQSKHLANDHPTLDGWSSSSLLVSDLAAQQNCVEKTHTEVKITLTAGNENYEKEAEEEELFSQHNLQSQLDAKESKSPSKTLSAAISLSTLENPSRQSSQSCKPSDSMTGFDCPESQADQFSLQRCRFCSLEMDISDIPNHEDRFRSLQCTGKKLIQLSECNLINDLGINNRLQRQCLMEAIQELRNKHNTHDTDTEDEHGADEI</sequence>
<organism evidence="3">
    <name type="scientific">Albugo laibachii Nc14</name>
    <dbReference type="NCBI Taxonomy" id="890382"/>
    <lineage>
        <taxon>Eukaryota</taxon>
        <taxon>Sar</taxon>
        <taxon>Stramenopiles</taxon>
        <taxon>Oomycota</taxon>
        <taxon>Peronosporomycetes</taxon>
        <taxon>Albuginales</taxon>
        <taxon>Albuginaceae</taxon>
        <taxon>Albugo</taxon>
    </lineage>
</organism>
<proteinExistence type="predicted"/>
<dbReference type="InterPro" id="IPR013761">
    <property type="entry name" value="SAM/pointed_sf"/>
</dbReference>
<feature type="region of interest" description="Disordered" evidence="2">
    <location>
        <begin position="826"/>
        <end position="848"/>
    </location>
</feature>
<evidence type="ECO:0000313" key="3">
    <source>
        <dbReference type="EMBL" id="CCA14519.1"/>
    </source>
</evidence>
<feature type="compositionally biased region" description="Polar residues" evidence="2">
    <location>
        <begin position="826"/>
        <end position="843"/>
    </location>
</feature>
<dbReference type="AlphaFoldDB" id="F0W0E7"/>